<evidence type="ECO:0000313" key="3">
    <source>
        <dbReference type="EMBL" id="TDG34849.1"/>
    </source>
</evidence>
<feature type="domain" description="Methyltransferase" evidence="2">
    <location>
        <begin position="40"/>
        <end position="135"/>
    </location>
</feature>
<dbReference type="CDD" id="cd02440">
    <property type="entry name" value="AdoMet_MTases"/>
    <property type="match status" value="1"/>
</dbReference>
<evidence type="ECO:0000259" key="2">
    <source>
        <dbReference type="Pfam" id="PF13649"/>
    </source>
</evidence>
<organism evidence="3 4">
    <name type="scientific">Pedobacter changchengzhani</name>
    <dbReference type="NCBI Taxonomy" id="2529274"/>
    <lineage>
        <taxon>Bacteria</taxon>
        <taxon>Pseudomonadati</taxon>
        <taxon>Bacteroidota</taxon>
        <taxon>Sphingobacteriia</taxon>
        <taxon>Sphingobacteriales</taxon>
        <taxon>Sphingobacteriaceae</taxon>
        <taxon>Pedobacter</taxon>
    </lineage>
</organism>
<evidence type="ECO:0000313" key="4">
    <source>
        <dbReference type="Proteomes" id="UP000295668"/>
    </source>
</evidence>
<dbReference type="RefSeq" id="WP_133263828.1">
    <property type="nucleotide sequence ID" value="NZ_SJCY01000018.1"/>
</dbReference>
<dbReference type="InterPro" id="IPR030373">
    <property type="entry name" value="PABS_CS"/>
</dbReference>
<dbReference type="Pfam" id="PF13649">
    <property type="entry name" value="Methyltransf_25"/>
    <property type="match status" value="1"/>
</dbReference>
<dbReference type="EMBL" id="SJCY01000018">
    <property type="protein sequence ID" value="TDG34849.1"/>
    <property type="molecule type" value="Genomic_DNA"/>
</dbReference>
<feature type="transmembrane region" description="Helical" evidence="1">
    <location>
        <begin position="155"/>
        <end position="176"/>
    </location>
</feature>
<evidence type="ECO:0000256" key="1">
    <source>
        <dbReference type="SAM" id="Phobius"/>
    </source>
</evidence>
<keyword evidence="1" id="KW-1133">Transmembrane helix</keyword>
<dbReference type="GO" id="GO:0032259">
    <property type="term" value="P:methylation"/>
    <property type="evidence" value="ECO:0007669"/>
    <property type="project" value="UniProtKB-KW"/>
</dbReference>
<keyword evidence="3" id="KW-0489">Methyltransferase</keyword>
<keyword evidence="3" id="KW-0808">Transferase</keyword>
<keyword evidence="1" id="KW-0812">Transmembrane</keyword>
<dbReference type="InterPro" id="IPR029063">
    <property type="entry name" value="SAM-dependent_MTases_sf"/>
</dbReference>
<accession>A0A4R5MIK0</accession>
<keyword evidence="1" id="KW-0472">Membrane</keyword>
<dbReference type="PROSITE" id="PS01330">
    <property type="entry name" value="PABS_1"/>
    <property type="match status" value="1"/>
</dbReference>
<name>A0A4R5MIK0_9SPHI</name>
<dbReference type="InterPro" id="IPR041698">
    <property type="entry name" value="Methyltransf_25"/>
</dbReference>
<keyword evidence="4" id="KW-1185">Reference proteome</keyword>
<proteinExistence type="predicted"/>
<reference evidence="3 4" key="1">
    <citation type="submission" date="2019-02" db="EMBL/GenBank/DDBJ databases">
        <title>Pedobacter sp. nov., a novel speices isolated from soil of pinguins habitat in Antarcitica.</title>
        <authorList>
            <person name="He R.-H."/>
        </authorList>
    </citation>
    <scope>NUCLEOTIDE SEQUENCE [LARGE SCALE GENOMIC DNA]</scope>
    <source>
        <strain evidence="3 4">E01020</strain>
    </source>
</reference>
<dbReference type="GO" id="GO:0008168">
    <property type="term" value="F:methyltransferase activity"/>
    <property type="evidence" value="ECO:0007669"/>
    <property type="project" value="UniProtKB-KW"/>
</dbReference>
<dbReference type="AlphaFoldDB" id="A0A4R5MIK0"/>
<dbReference type="Proteomes" id="UP000295668">
    <property type="component" value="Unassembled WGS sequence"/>
</dbReference>
<gene>
    <name evidence="3" type="ORF">EZJ43_16515</name>
</gene>
<dbReference type="SUPFAM" id="SSF53335">
    <property type="entry name" value="S-adenosyl-L-methionine-dependent methyltransferases"/>
    <property type="match status" value="1"/>
</dbReference>
<sequence length="209" mass="24632">MANYDKIANYYDFLSRLIFFKSQVNAQISQLKYLDKGASILIVGGGTGWILDEISKIYHGGLKITYLEISEKMIVLSKNRDFGNNEVEFVRSAVESFNFTKQYDFILTPFLFDNFSREKAEIVFNHLNKQLKTEGKWFMVDFNLKGKKGFWWRKIILKLMYLFFGLLGIVEVSELIDLKPFFDSNNYKIIDEHYYYGNFIKSSIYARIL</sequence>
<dbReference type="Gene3D" id="3.40.50.150">
    <property type="entry name" value="Vaccinia Virus protein VP39"/>
    <property type="match status" value="1"/>
</dbReference>
<comment type="caution">
    <text evidence="3">The sequence shown here is derived from an EMBL/GenBank/DDBJ whole genome shotgun (WGS) entry which is preliminary data.</text>
</comment>
<protein>
    <submittedName>
        <fullName evidence="3">Class I SAM-dependent methyltransferase</fullName>
    </submittedName>
</protein>
<dbReference type="OrthoDB" id="836632at2"/>